<dbReference type="GO" id="GO:0016787">
    <property type="term" value="F:hydrolase activity"/>
    <property type="evidence" value="ECO:0007669"/>
    <property type="project" value="UniProtKB-KW"/>
</dbReference>
<dbReference type="Gene3D" id="3.40.50.1820">
    <property type="entry name" value="alpha/beta hydrolase"/>
    <property type="match status" value="1"/>
</dbReference>
<reference evidence="5 6" key="1">
    <citation type="submission" date="2019-01" db="EMBL/GenBank/DDBJ databases">
        <title>Complete genome sequence of Erythrobacter flavus KJ5.</title>
        <authorList>
            <person name="Kanesaki Y."/>
            <person name="Brotosudarmo T."/>
            <person name="Moriuchi R."/>
            <person name="Awai K."/>
        </authorList>
    </citation>
    <scope>NUCLEOTIDE SEQUENCE [LARGE SCALE GENOMIC DNA]</scope>
    <source>
        <strain evidence="5 6">KJ5</strain>
    </source>
</reference>
<dbReference type="RefSeq" id="WP_130587205.1">
    <property type="nucleotide sequence ID" value="NZ_AP019389.1"/>
</dbReference>
<evidence type="ECO:0000256" key="2">
    <source>
        <dbReference type="ARBA" id="ARBA00022729"/>
    </source>
</evidence>
<sequence>MACADAQAHQAFRDTQCAKLAVPLDHDAVETDTIDLFVRKFPAHGAPRGELWLIAGGPGESGASFYPFVDTLRAAAPGYDLIVPDHRGTGLSTRLCPEEESNGSPGGMALEGAEWGSCIGAMHANPRRTHSFSIGNAAHDLSLLMDRLGGDGRRYLYGVSYGTQLVLRVLTTAPPARLDGVILDSLVPADDDVRHDLSRRSQITDRIGRQVLRDCDAQPDCSRYFNQPLEQEVAELLTDSELAKPLGPNPKYTLAALLDFPRTRAMLPFVIAGLRRGDTAWLDHARAELGNIQQSFSAFPQFGSSIPLVSLISRSENNRRPAQTAEAIDAEEAGLLFASPLPRHLLPGGFPTYAEPDDLGRMPEKMPPTLVLHGKRDPKTAFAGAEAYVARLQKSGDVTLAASENAPHYLLMTDPDFVSQELTAFLGE</sequence>
<dbReference type="Pfam" id="PF00561">
    <property type="entry name" value="Abhydrolase_1"/>
    <property type="match status" value="1"/>
</dbReference>
<accession>A0A3T1CLF8</accession>
<dbReference type="InterPro" id="IPR051601">
    <property type="entry name" value="Serine_prot/Carboxylest_S33"/>
</dbReference>
<protein>
    <recommendedName>
        <fullName evidence="4">AB hydrolase-1 domain-containing protein</fullName>
    </recommendedName>
</protein>
<keyword evidence="3" id="KW-0378">Hydrolase</keyword>
<evidence type="ECO:0000259" key="4">
    <source>
        <dbReference type="Pfam" id="PF00561"/>
    </source>
</evidence>
<feature type="domain" description="AB hydrolase-1" evidence="4">
    <location>
        <begin position="53"/>
        <end position="415"/>
    </location>
</feature>
<dbReference type="InterPro" id="IPR029058">
    <property type="entry name" value="AB_hydrolase_fold"/>
</dbReference>
<comment type="similarity">
    <text evidence="1">Belongs to the peptidase S33 family.</text>
</comment>
<dbReference type="EMBL" id="AP019389">
    <property type="protein sequence ID" value="BBI21854.1"/>
    <property type="molecule type" value="Genomic_DNA"/>
</dbReference>
<dbReference type="SUPFAM" id="SSF53474">
    <property type="entry name" value="alpha/beta-Hydrolases"/>
    <property type="match status" value="1"/>
</dbReference>
<dbReference type="PANTHER" id="PTHR43248">
    <property type="entry name" value="2-SUCCINYL-6-HYDROXY-2,4-CYCLOHEXADIENE-1-CARBOXYLATE SYNTHASE"/>
    <property type="match status" value="1"/>
</dbReference>
<keyword evidence="6" id="KW-1185">Reference proteome</keyword>
<organism evidence="5 6">
    <name type="scientific">Qipengyuania flava</name>
    <dbReference type="NCBI Taxonomy" id="192812"/>
    <lineage>
        <taxon>Bacteria</taxon>
        <taxon>Pseudomonadati</taxon>
        <taxon>Pseudomonadota</taxon>
        <taxon>Alphaproteobacteria</taxon>
        <taxon>Sphingomonadales</taxon>
        <taxon>Erythrobacteraceae</taxon>
        <taxon>Qipengyuania</taxon>
    </lineage>
</organism>
<dbReference type="PANTHER" id="PTHR43248:SF29">
    <property type="entry name" value="TRIPEPTIDYL AMINOPEPTIDASE"/>
    <property type="match status" value="1"/>
</dbReference>
<evidence type="ECO:0000256" key="3">
    <source>
        <dbReference type="ARBA" id="ARBA00022801"/>
    </source>
</evidence>
<dbReference type="Proteomes" id="UP000290057">
    <property type="component" value="Chromosome"/>
</dbReference>
<dbReference type="InterPro" id="IPR000073">
    <property type="entry name" value="AB_hydrolase_1"/>
</dbReference>
<evidence type="ECO:0000256" key="1">
    <source>
        <dbReference type="ARBA" id="ARBA00010088"/>
    </source>
</evidence>
<gene>
    <name evidence="5" type="ORF">EKJ_27010</name>
</gene>
<keyword evidence="2" id="KW-0732">Signal</keyword>
<dbReference type="AlphaFoldDB" id="A0A3T1CLF8"/>
<evidence type="ECO:0000313" key="5">
    <source>
        <dbReference type="EMBL" id="BBI21854.1"/>
    </source>
</evidence>
<name>A0A3T1CLF8_9SPHN</name>
<evidence type="ECO:0000313" key="6">
    <source>
        <dbReference type="Proteomes" id="UP000290057"/>
    </source>
</evidence>
<proteinExistence type="inferred from homology"/>